<name>A0A1G2GXS9_9BACT</name>
<dbReference type="InterPro" id="IPR036116">
    <property type="entry name" value="FN3_sf"/>
</dbReference>
<dbReference type="PROSITE" id="PS00018">
    <property type="entry name" value="EF_HAND_1"/>
    <property type="match status" value="2"/>
</dbReference>
<evidence type="ECO:0000256" key="2">
    <source>
        <dbReference type="SAM" id="SignalP"/>
    </source>
</evidence>
<organism evidence="4 5">
    <name type="scientific">Candidatus Ryanbacteria bacterium RIFCSPLOWO2_02_FULL_45_11c</name>
    <dbReference type="NCBI Taxonomy" id="1802128"/>
    <lineage>
        <taxon>Bacteria</taxon>
        <taxon>Candidatus Ryaniibacteriota</taxon>
    </lineage>
</organism>
<dbReference type="SUPFAM" id="SSF63446">
    <property type="entry name" value="Type I dockerin domain"/>
    <property type="match status" value="1"/>
</dbReference>
<comment type="caution">
    <text evidence="4">The sequence shown here is derived from an EMBL/GenBank/DDBJ whole genome shotgun (WGS) entry which is preliminary data.</text>
</comment>
<dbReference type="SUPFAM" id="SSF49265">
    <property type="entry name" value="Fibronectin type III"/>
    <property type="match status" value="1"/>
</dbReference>
<evidence type="ECO:0000256" key="1">
    <source>
        <dbReference type="SAM" id="Phobius"/>
    </source>
</evidence>
<reference evidence="4 5" key="1">
    <citation type="journal article" date="2016" name="Nat. Commun.">
        <title>Thousands of microbial genomes shed light on interconnected biogeochemical processes in an aquifer system.</title>
        <authorList>
            <person name="Anantharaman K."/>
            <person name="Brown C.T."/>
            <person name="Hug L.A."/>
            <person name="Sharon I."/>
            <person name="Castelle C.J."/>
            <person name="Probst A.J."/>
            <person name="Thomas B.C."/>
            <person name="Singh A."/>
            <person name="Wilkins M.J."/>
            <person name="Karaoz U."/>
            <person name="Brodie E.L."/>
            <person name="Williams K.H."/>
            <person name="Hubbard S.S."/>
            <person name="Banfield J.F."/>
        </authorList>
    </citation>
    <scope>NUCLEOTIDE SEQUENCE [LARGE SCALE GENOMIC DNA]</scope>
</reference>
<protein>
    <recommendedName>
        <fullName evidence="3">Fibronectin type-III domain-containing protein</fullName>
    </recommendedName>
</protein>
<dbReference type="CDD" id="cd00063">
    <property type="entry name" value="FN3"/>
    <property type="match status" value="1"/>
</dbReference>
<dbReference type="InterPro" id="IPR036439">
    <property type="entry name" value="Dockerin_dom_sf"/>
</dbReference>
<dbReference type="AlphaFoldDB" id="A0A1G2GXS9"/>
<keyword evidence="1" id="KW-0812">Transmembrane</keyword>
<dbReference type="STRING" id="1802128.A3H64_01130"/>
<dbReference type="Gene3D" id="1.10.1330.10">
    <property type="entry name" value="Dockerin domain"/>
    <property type="match status" value="1"/>
</dbReference>
<dbReference type="PROSITE" id="PS50853">
    <property type="entry name" value="FN3"/>
    <property type="match status" value="1"/>
</dbReference>
<dbReference type="GO" id="GO:0000272">
    <property type="term" value="P:polysaccharide catabolic process"/>
    <property type="evidence" value="ECO:0007669"/>
    <property type="project" value="InterPro"/>
</dbReference>
<dbReference type="Proteomes" id="UP000178186">
    <property type="component" value="Unassembled WGS sequence"/>
</dbReference>
<proteinExistence type="predicted"/>
<evidence type="ECO:0000313" key="4">
    <source>
        <dbReference type="EMBL" id="OGZ55016.1"/>
    </source>
</evidence>
<dbReference type="InterPro" id="IPR018247">
    <property type="entry name" value="EF_Hand_1_Ca_BS"/>
</dbReference>
<feature type="chain" id="PRO_5009583034" description="Fibronectin type-III domain-containing protein" evidence="2">
    <location>
        <begin position="21"/>
        <end position="348"/>
    </location>
</feature>
<evidence type="ECO:0000313" key="5">
    <source>
        <dbReference type="Proteomes" id="UP000178186"/>
    </source>
</evidence>
<gene>
    <name evidence="4" type="ORF">A3H64_01130</name>
</gene>
<evidence type="ECO:0000259" key="3">
    <source>
        <dbReference type="PROSITE" id="PS50853"/>
    </source>
</evidence>
<keyword evidence="2" id="KW-0732">Signal</keyword>
<feature type="transmembrane region" description="Helical" evidence="1">
    <location>
        <begin position="326"/>
        <end position="345"/>
    </location>
</feature>
<feature type="signal peptide" evidence="2">
    <location>
        <begin position="1"/>
        <end position="20"/>
    </location>
</feature>
<dbReference type="InterPro" id="IPR003961">
    <property type="entry name" value="FN3_dom"/>
</dbReference>
<dbReference type="Gene3D" id="2.60.40.10">
    <property type="entry name" value="Immunoglobulins"/>
    <property type="match status" value="1"/>
</dbReference>
<dbReference type="InterPro" id="IPR013783">
    <property type="entry name" value="Ig-like_fold"/>
</dbReference>
<accession>A0A1G2GXS9</accession>
<keyword evidence="1" id="KW-0472">Membrane</keyword>
<sequence>MRNGIIIAFILLLNGYTAFATDFSSTDYTVSAPVLYSGEYSTSTSYQLFGSISQIATGTSTATGYQVVSGFLYFPMVSTPVASATAGAGQVSLTWSAATAAQGWSIGGYNVGQSTTAGGPYTYSASLGNVTNSTRTGLSNGTTYYFIVRAQDAFGNSIATSSEVSAMPVASATAIVSTPPGSGGILGAISGVIDRIIERIIREKKCVQNIIGDINCDGMVDLADISILAYWDGKQNPPRHVDVSGDGRVGLRDFSIVAFYWTGSELAEQKKAEENVFAEEPYITDGPYVRQDQDHTGDIYVKAADQEENKHIAAVLPAITIADRSFYMWIIFFVIGVIFVVLWKYRLI</sequence>
<keyword evidence="1" id="KW-1133">Transmembrane helix</keyword>
<feature type="domain" description="Fibronectin type-III" evidence="3">
    <location>
        <begin position="76"/>
        <end position="172"/>
    </location>
</feature>
<dbReference type="EMBL" id="MHNY01000034">
    <property type="protein sequence ID" value="OGZ55016.1"/>
    <property type="molecule type" value="Genomic_DNA"/>
</dbReference>